<dbReference type="Proteomes" id="UP000187209">
    <property type="component" value="Unassembled WGS sequence"/>
</dbReference>
<sequence length="116" mass="13144">MASRLISLDTQFIRVKTSRNETFFVTCRPRDTIRYIKSALKLMSGIPTEEMKLYLVNRLLEDDSTLYDQQVGDGCIVYLVSKKVTGEWENISLILASKDEASTFLKSTDSPGKTLV</sequence>
<dbReference type="PANTHER" id="PTHR47725:SF2">
    <property type="entry name" value="UBIQUITIN-LIKE DOMAIN-CONTAINING PROTEIN"/>
    <property type="match status" value="1"/>
</dbReference>
<protein>
    <recommendedName>
        <fullName evidence="1">Ubiquitin-like domain-containing protein</fullName>
    </recommendedName>
</protein>
<evidence type="ECO:0000313" key="3">
    <source>
        <dbReference type="Proteomes" id="UP000187209"/>
    </source>
</evidence>
<accession>A0A1R2B557</accession>
<dbReference type="PANTHER" id="PTHR47725">
    <property type="entry name" value="OS03G0364000 PROTEIN"/>
    <property type="match status" value="1"/>
</dbReference>
<proteinExistence type="predicted"/>
<gene>
    <name evidence="2" type="ORF">SteCoe_29758</name>
</gene>
<dbReference type="SUPFAM" id="SSF54236">
    <property type="entry name" value="Ubiquitin-like"/>
    <property type="match status" value="1"/>
</dbReference>
<reference evidence="2 3" key="1">
    <citation type="submission" date="2016-11" db="EMBL/GenBank/DDBJ databases">
        <title>The macronuclear genome of Stentor coeruleus: a giant cell with tiny introns.</title>
        <authorList>
            <person name="Slabodnick M."/>
            <person name="Ruby J.G."/>
            <person name="Reiff S.B."/>
            <person name="Swart E.C."/>
            <person name="Gosai S."/>
            <person name="Prabakaran S."/>
            <person name="Witkowska E."/>
            <person name="Larue G.E."/>
            <person name="Fisher S."/>
            <person name="Freeman R.M."/>
            <person name="Gunawardena J."/>
            <person name="Chu W."/>
            <person name="Stover N.A."/>
            <person name="Gregory B.D."/>
            <person name="Nowacki M."/>
            <person name="Derisi J."/>
            <person name="Roy S.W."/>
            <person name="Marshall W.F."/>
            <person name="Sood P."/>
        </authorList>
    </citation>
    <scope>NUCLEOTIDE SEQUENCE [LARGE SCALE GENOMIC DNA]</scope>
    <source>
        <strain evidence="2">WM001</strain>
    </source>
</reference>
<dbReference type="CDD" id="cd17039">
    <property type="entry name" value="Ubl_ubiquitin_like"/>
    <property type="match status" value="1"/>
</dbReference>
<dbReference type="InterPro" id="IPR000626">
    <property type="entry name" value="Ubiquitin-like_dom"/>
</dbReference>
<comment type="caution">
    <text evidence="2">The sequence shown here is derived from an EMBL/GenBank/DDBJ whole genome shotgun (WGS) entry which is preliminary data.</text>
</comment>
<name>A0A1R2B557_9CILI</name>
<dbReference type="PROSITE" id="PS50053">
    <property type="entry name" value="UBIQUITIN_2"/>
    <property type="match status" value="1"/>
</dbReference>
<dbReference type="Pfam" id="PF00240">
    <property type="entry name" value="ubiquitin"/>
    <property type="match status" value="1"/>
</dbReference>
<dbReference type="Gene3D" id="3.10.20.90">
    <property type="entry name" value="Phosphatidylinositol 3-kinase Catalytic Subunit, Chain A, domain 1"/>
    <property type="match status" value="1"/>
</dbReference>
<feature type="domain" description="Ubiquitin-like" evidence="1">
    <location>
        <begin position="13"/>
        <end position="86"/>
    </location>
</feature>
<dbReference type="InterPro" id="IPR029071">
    <property type="entry name" value="Ubiquitin-like_domsf"/>
</dbReference>
<dbReference type="AlphaFoldDB" id="A0A1R2B557"/>
<dbReference type="SMART" id="SM00213">
    <property type="entry name" value="UBQ"/>
    <property type="match status" value="1"/>
</dbReference>
<organism evidence="2 3">
    <name type="scientific">Stentor coeruleus</name>
    <dbReference type="NCBI Taxonomy" id="5963"/>
    <lineage>
        <taxon>Eukaryota</taxon>
        <taxon>Sar</taxon>
        <taxon>Alveolata</taxon>
        <taxon>Ciliophora</taxon>
        <taxon>Postciliodesmatophora</taxon>
        <taxon>Heterotrichea</taxon>
        <taxon>Heterotrichida</taxon>
        <taxon>Stentoridae</taxon>
        <taxon>Stentor</taxon>
    </lineage>
</organism>
<evidence type="ECO:0000259" key="1">
    <source>
        <dbReference type="PROSITE" id="PS50053"/>
    </source>
</evidence>
<evidence type="ECO:0000313" key="2">
    <source>
        <dbReference type="EMBL" id="OMJ71921.1"/>
    </source>
</evidence>
<keyword evidence="3" id="KW-1185">Reference proteome</keyword>
<dbReference type="EMBL" id="MPUH01000945">
    <property type="protein sequence ID" value="OMJ71921.1"/>
    <property type="molecule type" value="Genomic_DNA"/>
</dbReference>
<dbReference type="OrthoDB" id="282419at2759"/>